<dbReference type="AlphaFoldDB" id="A0AA36ELW2"/>
<feature type="compositionally biased region" description="Basic and acidic residues" evidence="1">
    <location>
        <begin position="1"/>
        <end position="12"/>
    </location>
</feature>
<gene>
    <name evidence="2" type="ORF">LSALG_LOCUS40535</name>
</gene>
<feature type="region of interest" description="Disordered" evidence="1">
    <location>
        <begin position="1"/>
        <end position="34"/>
    </location>
</feature>
<keyword evidence="3" id="KW-1185">Reference proteome</keyword>
<proteinExistence type="predicted"/>
<evidence type="ECO:0000313" key="2">
    <source>
        <dbReference type="EMBL" id="CAI9302021.1"/>
    </source>
</evidence>
<protein>
    <submittedName>
        <fullName evidence="2">Uncharacterized protein</fullName>
    </submittedName>
</protein>
<evidence type="ECO:0000256" key="1">
    <source>
        <dbReference type="SAM" id="MobiDB-lite"/>
    </source>
</evidence>
<accession>A0AA36ELW2</accession>
<evidence type="ECO:0000313" key="3">
    <source>
        <dbReference type="Proteomes" id="UP001177003"/>
    </source>
</evidence>
<name>A0AA36ELW2_LACSI</name>
<reference evidence="2" key="1">
    <citation type="submission" date="2023-04" db="EMBL/GenBank/DDBJ databases">
        <authorList>
            <person name="Vijverberg K."/>
            <person name="Xiong W."/>
            <person name="Schranz E."/>
        </authorList>
    </citation>
    <scope>NUCLEOTIDE SEQUENCE</scope>
</reference>
<sequence>MYPSLKTKDLTEKLFPNNDQSHEQEQQSTTFESSEEVVIKIPKTTIHLVPISMSQLEHRAFTPKEDETVLRAHARFVSGFCFNLSSPSRFDVSDSNVHVYWPVTRSATPVKDPLTSLSLSVPVSESFEASSMSATVAHPPRKWRFRRQSNNFMYPDYRLSNHTRCFCHLVRIFYR</sequence>
<dbReference type="Proteomes" id="UP001177003">
    <property type="component" value="Chromosome 9"/>
</dbReference>
<dbReference type="EMBL" id="OX465085">
    <property type="protein sequence ID" value="CAI9302021.1"/>
    <property type="molecule type" value="Genomic_DNA"/>
</dbReference>
<organism evidence="2 3">
    <name type="scientific">Lactuca saligna</name>
    <name type="common">Willowleaf lettuce</name>
    <dbReference type="NCBI Taxonomy" id="75948"/>
    <lineage>
        <taxon>Eukaryota</taxon>
        <taxon>Viridiplantae</taxon>
        <taxon>Streptophyta</taxon>
        <taxon>Embryophyta</taxon>
        <taxon>Tracheophyta</taxon>
        <taxon>Spermatophyta</taxon>
        <taxon>Magnoliopsida</taxon>
        <taxon>eudicotyledons</taxon>
        <taxon>Gunneridae</taxon>
        <taxon>Pentapetalae</taxon>
        <taxon>asterids</taxon>
        <taxon>campanulids</taxon>
        <taxon>Asterales</taxon>
        <taxon>Asteraceae</taxon>
        <taxon>Cichorioideae</taxon>
        <taxon>Cichorieae</taxon>
        <taxon>Lactucinae</taxon>
        <taxon>Lactuca</taxon>
    </lineage>
</organism>